<dbReference type="Proteomes" id="UP001604282">
    <property type="component" value="Unassembled WGS sequence"/>
</dbReference>
<keyword evidence="1" id="KW-0732">Signal</keyword>
<evidence type="ECO:0000313" key="5">
    <source>
        <dbReference type="Proteomes" id="UP001604282"/>
    </source>
</evidence>
<evidence type="ECO:0000259" key="2">
    <source>
        <dbReference type="Pfam" id="PF05036"/>
    </source>
</evidence>
<dbReference type="Gene3D" id="3.30.70.1070">
    <property type="entry name" value="Sporulation related repeat"/>
    <property type="match status" value="1"/>
</dbReference>
<feature type="chain" id="PRO_5047384869" evidence="1">
    <location>
        <begin position="20"/>
        <end position="526"/>
    </location>
</feature>
<dbReference type="PANTHER" id="PTHR40446:SF2">
    <property type="entry name" value="N-ACETYLGLUCOSAMINE-1-PHOSPHODIESTER ALPHA-N-ACETYLGLUCOSAMINIDASE"/>
    <property type="match status" value="1"/>
</dbReference>
<protein>
    <submittedName>
        <fullName evidence="4">Phosphodiester glycosidase family protein</fullName>
    </submittedName>
</protein>
<sequence length="526" mass="54058">MQRRSLSLLAAAVVLTTAAAPLAEARAPGPAVATRHAVHGAARVTGTPAPGVTLTTLTYGRRGTDDVWTVQVSLPQTPDGSPAGAPLALGPRETALRIATALREKGFEPRVEQVTTPAFADLRPGTLGWTVRTGRYADEAGAVALADRLKAAGFTARTRYTAQDGSDEDAPQRVHVLKVDLTAFGGRLEAGHGPTLYGTEKLTALMGSAGAVAGINAQWFYNNAPGGLYVRNGRLLGSATQGRAGIRMEGGGRAVAVDTFTARVTVTAAGETVEVDGVNRMPGEIWNCGGVGGDLPTQRPQHDVKCTDASELVRFTPEWGAPPAGPGAEAVLDAQGRVTAVRSTRGAAVPRGGSTLQATGDSAAWLLRTAKAGATLVFDEQVRDGAGRVVPLGPDTTILQVGPALVRGSRVAVNAVADGIVREGADPTFTYEWTVRANPRSMIGVDAAGRLLLVVADGRRPGVSEGLSIDGAARLMRALGARDALNLDGGGSSVLATRTGVVNRPSDATGERSLGTGLLLLPPAAR</sequence>
<evidence type="ECO:0000256" key="1">
    <source>
        <dbReference type="SAM" id="SignalP"/>
    </source>
</evidence>
<keyword evidence="4" id="KW-0378">Hydrolase</keyword>
<feature type="domain" description="SPOR" evidence="2">
    <location>
        <begin position="89"/>
        <end position="155"/>
    </location>
</feature>
<evidence type="ECO:0000259" key="3">
    <source>
        <dbReference type="Pfam" id="PF09992"/>
    </source>
</evidence>
<dbReference type="InterPro" id="IPR018711">
    <property type="entry name" value="NAGPA"/>
</dbReference>
<reference evidence="4 5" key="1">
    <citation type="submission" date="2024-10" db="EMBL/GenBank/DDBJ databases">
        <title>The Natural Products Discovery Center: Release of the First 8490 Sequenced Strains for Exploring Actinobacteria Biosynthetic Diversity.</title>
        <authorList>
            <person name="Kalkreuter E."/>
            <person name="Kautsar S.A."/>
            <person name="Yang D."/>
            <person name="Bader C.D."/>
            <person name="Teijaro C.N."/>
            <person name="Fluegel L."/>
            <person name="Davis C.M."/>
            <person name="Simpson J.R."/>
            <person name="Lauterbach L."/>
            <person name="Steele A.D."/>
            <person name="Gui C."/>
            <person name="Meng S."/>
            <person name="Li G."/>
            <person name="Viehrig K."/>
            <person name="Ye F."/>
            <person name="Su P."/>
            <person name="Kiefer A.F."/>
            <person name="Nichols A."/>
            <person name="Cepeda A.J."/>
            <person name="Yan W."/>
            <person name="Fan B."/>
            <person name="Jiang Y."/>
            <person name="Adhikari A."/>
            <person name="Zheng C.-J."/>
            <person name="Schuster L."/>
            <person name="Cowan T.M."/>
            <person name="Smanski M.J."/>
            <person name="Chevrette M.G."/>
            <person name="De Carvalho L.P.S."/>
            <person name="Shen B."/>
        </authorList>
    </citation>
    <scope>NUCLEOTIDE SEQUENCE [LARGE SCALE GENOMIC DNA]</scope>
    <source>
        <strain evidence="4 5">NPDC048229</strain>
    </source>
</reference>
<dbReference type="InterPro" id="IPR007730">
    <property type="entry name" value="SPOR-like_dom"/>
</dbReference>
<dbReference type="Pfam" id="PF05036">
    <property type="entry name" value="SPOR"/>
    <property type="match status" value="1"/>
</dbReference>
<dbReference type="GO" id="GO:0016798">
    <property type="term" value="F:hydrolase activity, acting on glycosyl bonds"/>
    <property type="evidence" value="ECO:0007669"/>
    <property type="project" value="UniProtKB-KW"/>
</dbReference>
<organism evidence="4 5">
    <name type="scientific">Streptomyces omiyaensis</name>
    <dbReference type="NCBI Taxonomy" id="68247"/>
    <lineage>
        <taxon>Bacteria</taxon>
        <taxon>Bacillati</taxon>
        <taxon>Actinomycetota</taxon>
        <taxon>Actinomycetes</taxon>
        <taxon>Kitasatosporales</taxon>
        <taxon>Streptomycetaceae</taxon>
        <taxon>Streptomyces</taxon>
    </lineage>
</organism>
<accession>A0ABW7BX51</accession>
<name>A0ABW7BX51_9ACTN</name>
<keyword evidence="5" id="KW-1185">Reference proteome</keyword>
<dbReference type="RefSeq" id="WP_189850901.1">
    <property type="nucleotide sequence ID" value="NZ_BMVV01000013.1"/>
</dbReference>
<feature type="signal peptide" evidence="1">
    <location>
        <begin position="1"/>
        <end position="19"/>
    </location>
</feature>
<gene>
    <name evidence="4" type="ORF">ACGFYS_23435</name>
</gene>
<comment type="caution">
    <text evidence="4">The sequence shown here is derived from an EMBL/GenBank/DDBJ whole genome shotgun (WGS) entry which is preliminary data.</text>
</comment>
<proteinExistence type="predicted"/>
<dbReference type="EMBL" id="JBICZW010000015">
    <property type="protein sequence ID" value="MFG3191887.1"/>
    <property type="molecule type" value="Genomic_DNA"/>
</dbReference>
<evidence type="ECO:0000313" key="4">
    <source>
        <dbReference type="EMBL" id="MFG3191887.1"/>
    </source>
</evidence>
<keyword evidence="4" id="KW-0326">Glycosidase</keyword>
<dbReference type="Pfam" id="PF09992">
    <property type="entry name" value="NAGPA"/>
    <property type="match status" value="1"/>
</dbReference>
<dbReference type="PANTHER" id="PTHR40446">
    <property type="entry name" value="N-ACETYLGLUCOSAMINE-1-PHOSPHODIESTER ALPHA-N-ACETYLGLUCOSAMINIDASE"/>
    <property type="match status" value="1"/>
</dbReference>
<feature type="domain" description="Phosphodiester glycosidase" evidence="3">
    <location>
        <begin position="330"/>
        <end position="520"/>
    </location>
</feature>
<dbReference type="InterPro" id="IPR036680">
    <property type="entry name" value="SPOR-like_sf"/>
</dbReference>